<dbReference type="RefSeq" id="XP_028865855.1">
    <property type="nucleotide sequence ID" value="XM_029010022.1"/>
</dbReference>
<dbReference type="GeneID" id="39873382"/>
<dbReference type="OrthoDB" id="366620at2759"/>
<protein>
    <submittedName>
        <fullName evidence="1">Uncharacterized protein</fullName>
    </submittedName>
</protein>
<dbReference type="Proteomes" id="UP000236319">
    <property type="component" value="Unassembled WGS sequence"/>
</dbReference>
<sequence>MAYNSLTEAPHNLKEGIDWLMAVKGTDAEKNLKAVGEAIHHLLKRHPVGLTVLPSLENVKYFSQRFMKKQEFRDLPFVKELLERYKAPMNKNPKRLPTISMGKNESDYKNVVRAWGLTAKKVADKVSRAVDACEKFLEDVKLPDQYKSAYSSEATWDASCAQDPEACAVVFVGIAPMLYAGLRSLKEASKAATAYVADPMEETRLRDVLKSAGYKEPECSERMTGSDIHKALSGVHKDVLDIIYNFAGFWAFY</sequence>
<proteinExistence type="predicted"/>
<accession>A0A2H6K9C8</accession>
<dbReference type="AlphaFoldDB" id="A0A2H6K9C8"/>
<organism evidence="1 2">
    <name type="scientific">Babesia ovata</name>
    <dbReference type="NCBI Taxonomy" id="189622"/>
    <lineage>
        <taxon>Eukaryota</taxon>
        <taxon>Sar</taxon>
        <taxon>Alveolata</taxon>
        <taxon>Apicomplexa</taxon>
        <taxon>Aconoidasida</taxon>
        <taxon>Piroplasmida</taxon>
        <taxon>Babesiidae</taxon>
        <taxon>Babesia</taxon>
    </lineage>
</organism>
<reference evidence="1 2" key="1">
    <citation type="journal article" date="2017" name="BMC Genomics">
        <title>Whole-genome assembly of Babesia ovata and comparative genomics between closely related pathogens.</title>
        <authorList>
            <person name="Yamagishi J."/>
            <person name="Asada M."/>
            <person name="Hakimi H."/>
            <person name="Tanaka T.Q."/>
            <person name="Sugimoto C."/>
            <person name="Kawazu S."/>
        </authorList>
    </citation>
    <scope>NUCLEOTIDE SEQUENCE [LARGE SCALE GENOMIC DNA]</scope>
    <source>
        <strain evidence="1 2">Miyake</strain>
    </source>
</reference>
<name>A0A2H6K9C8_9APIC</name>
<gene>
    <name evidence="1" type="ORF">BOVATA_011050</name>
</gene>
<dbReference type="VEuPathDB" id="PiroplasmaDB:BOVATA_011050"/>
<evidence type="ECO:0000313" key="1">
    <source>
        <dbReference type="EMBL" id="GBE59612.1"/>
    </source>
</evidence>
<keyword evidence="2" id="KW-1185">Reference proteome</keyword>
<dbReference type="EMBL" id="BDSA01000001">
    <property type="protein sequence ID" value="GBE59612.1"/>
    <property type="molecule type" value="Genomic_DNA"/>
</dbReference>
<evidence type="ECO:0000313" key="2">
    <source>
        <dbReference type="Proteomes" id="UP000236319"/>
    </source>
</evidence>
<comment type="caution">
    <text evidence="1">The sequence shown here is derived from an EMBL/GenBank/DDBJ whole genome shotgun (WGS) entry which is preliminary data.</text>
</comment>